<dbReference type="SUPFAM" id="SSF56796">
    <property type="entry name" value="Dehydroquinate synthase-like"/>
    <property type="match status" value="1"/>
</dbReference>
<organism evidence="6 7">
    <name type="scientific">Pararoseomonas baculiformis</name>
    <dbReference type="NCBI Taxonomy" id="2820812"/>
    <lineage>
        <taxon>Bacteria</taxon>
        <taxon>Pseudomonadati</taxon>
        <taxon>Pseudomonadota</taxon>
        <taxon>Alphaproteobacteria</taxon>
        <taxon>Acetobacterales</taxon>
        <taxon>Acetobacteraceae</taxon>
        <taxon>Pararoseomonas</taxon>
    </lineage>
</organism>
<evidence type="ECO:0000259" key="5">
    <source>
        <dbReference type="Pfam" id="PF25137"/>
    </source>
</evidence>
<evidence type="ECO:0000256" key="2">
    <source>
        <dbReference type="ARBA" id="ARBA00023002"/>
    </source>
</evidence>
<dbReference type="CDD" id="cd08177">
    <property type="entry name" value="MAR"/>
    <property type="match status" value="1"/>
</dbReference>
<dbReference type="InterPro" id="IPR034786">
    <property type="entry name" value="MAR"/>
</dbReference>
<gene>
    <name evidence="6" type="ORF">J8J14_12155</name>
</gene>
<evidence type="ECO:0000256" key="1">
    <source>
        <dbReference type="ARBA" id="ARBA00007358"/>
    </source>
</evidence>
<dbReference type="InterPro" id="IPR001670">
    <property type="entry name" value="ADH_Fe/GldA"/>
</dbReference>
<feature type="domain" description="Alcohol dehydrogenase iron-type/glycerol dehydrogenase GldA" evidence="4">
    <location>
        <begin position="10"/>
        <end position="153"/>
    </location>
</feature>
<dbReference type="Proteomes" id="UP000681594">
    <property type="component" value="Unassembled WGS sequence"/>
</dbReference>
<reference evidence="6 7" key="1">
    <citation type="submission" date="2021-03" db="EMBL/GenBank/DDBJ databases">
        <authorList>
            <person name="So Y."/>
        </authorList>
    </citation>
    <scope>NUCLEOTIDE SEQUENCE [LARGE SCALE GENOMIC DNA]</scope>
    <source>
        <strain evidence="6 7">SSH11</strain>
    </source>
</reference>
<keyword evidence="3" id="KW-0520">NAD</keyword>
<dbReference type="RefSeq" id="WP_209379774.1">
    <property type="nucleotide sequence ID" value="NZ_JAGIZB010000010.1"/>
</dbReference>
<feature type="domain" description="Fe-containing alcohol dehydrogenase-like C-terminal" evidence="5">
    <location>
        <begin position="165"/>
        <end position="345"/>
    </location>
</feature>
<comment type="caution">
    <text evidence="6">The sequence shown here is derived from an EMBL/GenBank/DDBJ whole genome shotgun (WGS) entry which is preliminary data.</text>
</comment>
<dbReference type="InterPro" id="IPR056798">
    <property type="entry name" value="ADH_Fe_C"/>
</dbReference>
<keyword evidence="2" id="KW-0560">Oxidoreductase</keyword>
<protein>
    <submittedName>
        <fullName evidence="6">Maleylacetate reductase</fullName>
    </submittedName>
</protein>
<keyword evidence="7" id="KW-1185">Reference proteome</keyword>
<dbReference type="Pfam" id="PF25137">
    <property type="entry name" value="ADH_Fe_C"/>
    <property type="match status" value="1"/>
</dbReference>
<dbReference type="InterPro" id="IPR039697">
    <property type="entry name" value="Alcohol_dehydrogenase_Fe"/>
</dbReference>
<dbReference type="EMBL" id="JAGIZB010000010">
    <property type="protein sequence ID" value="MBP0445529.1"/>
    <property type="molecule type" value="Genomic_DNA"/>
</dbReference>
<evidence type="ECO:0000259" key="4">
    <source>
        <dbReference type="Pfam" id="PF00465"/>
    </source>
</evidence>
<dbReference type="PANTHER" id="PTHR11496">
    <property type="entry name" value="ALCOHOL DEHYDROGENASE"/>
    <property type="match status" value="1"/>
</dbReference>
<dbReference type="Gene3D" id="3.40.50.1970">
    <property type="match status" value="1"/>
</dbReference>
<accession>A0ABS4AEU6</accession>
<dbReference type="PANTHER" id="PTHR11496:SF102">
    <property type="entry name" value="ALCOHOL DEHYDROGENASE 4"/>
    <property type="match status" value="1"/>
</dbReference>
<sequence>MRAFTHAPLPQRVVFGAESLGRLPAELDAMGLRRVLVLSTPGQRALGERVLALIGARGAGLHAEARMHVPVEVAEAASVRAAALGADAVLAVGGGSAIGLAKAVALSGSLPALAVPTTYSGSECTAVWGLTRGGAKSTGRDPRVLPALVLYDPTLTLDLPPGIAAVSGLNAIAHAVEVLYAPDGTPVTAIMAEEGVRALAAALPRIREEPRDAEARAEALYGAWLCGTVLGQVTMGLHHKLCHALGGGFDLPHAETHAVILPHAAAYNAPAAPEAMARIARALGAEDAPGGLWALAGRLGAARSLAELGLREADLPRALSLATASPYPNPRPVTEAGLAALLARALAGEPPLVEKP</sequence>
<comment type="similarity">
    <text evidence="1">Belongs to the iron-containing alcohol dehydrogenase family.</text>
</comment>
<dbReference type="Pfam" id="PF00465">
    <property type="entry name" value="Fe-ADH"/>
    <property type="match status" value="1"/>
</dbReference>
<evidence type="ECO:0000256" key="3">
    <source>
        <dbReference type="ARBA" id="ARBA00023027"/>
    </source>
</evidence>
<proteinExistence type="inferred from homology"/>
<evidence type="ECO:0000313" key="6">
    <source>
        <dbReference type="EMBL" id="MBP0445529.1"/>
    </source>
</evidence>
<dbReference type="Gene3D" id="1.20.1090.10">
    <property type="entry name" value="Dehydroquinate synthase-like - alpha domain"/>
    <property type="match status" value="1"/>
</dbReference>
<name>A0ABS4AEU6_9PROT</name>
<evidence type="ECO:0000313" key="7">
    <source>
        <dbReference type="Proteomes" id="UP000681594"/>
    </source>
</evidence>